<dbReference type="EMBL" id="PKPP01001240">
    <property type="protein sequence ID" value="PWA84330.1"/>
    <property type="molecule type" value="Genomic_DNA"/>
</dbReference>
<reference evidence="1 2" key="1">
    <citation type="journal article" date="2018" name="Mol. Plant">
        <title>The genome of Artemisia annua provides insight into the evolution of Asteraceae family and artemisinin biosynthesis.</title>
        <authorList>
            <person name="Shen Q."/>
            <person name="Zhang L."/>
            <person name="Liao Z."/>
            <person name="Wang S."/>
            <person name="Yan T."/>
            <person name="Shi P."/>
            <person name="Liu M."/>
            <person name="Fu X."/>
            <person name="Pan Q."/>
            <person name="Wang Y."/>
            <person name="Lv Z."/>
            <person name="Lu X."/>
            <person name="Zhang F."/>
            <person name="Jiang W."/>
            <person name="Ma Y."/>
            <person name="Chen M."/>
            <person name="Hao X."/>
            <person name="Li L."/>
            <person name="Tang Y."/>
            <person name="Lv G."/>
            <person name="Zhou Y."/>
            <person name="Sun X."/>
            <person name="Brodelius P.E."/>
            <person name="Rose J.K.C."/>
            <person name="Tang K."/>
        </authorList>
    </citation>
    <scope>NUCLEOTIDE SEQUENCE [LARGE SCALE GENOMIC DNA]</scope>
    <source>
        <strain evidence="2">cv. Huhao1</strain>
        <tissue evidence="1">Leaf</tissue>
    </source>
</reference>
<dbReference type="STRING" id="35608.A0A2U1PF10"/>
<accession>A0A2U1PF10</accession>
<name>A0A2U1PF10_ARTAN</name>
<evidence type="ECO:0000313" key="1">
    <source>
        <dbReference type="EMBL" id="PWA84330.1"/>
    </source>
</evidence>
<dbReference type="AlphaFoldDB" id="A0A2U1PF10"/>
<dbReference type="OrthoDB" id="10250354at2759"/>
<organism evidence="1 2">
    <name type="scientific">Artemisia annua</name>
    <name type="common">Sweet wormwood</name>
    <dbReference type="NCBI Taxonomy" id="35608"/>
    <lineage>
        <taxon>Eukaryota</taxon>
        <taxon>Viridiplantae</taxon>
        <taxon>Streptophyta</taxon>
        <taxon>Embryophyta</taxon>
        <taxon>Tracheophyta</taxon>
        <taxon>Spermatophyta</taxon>
        <taxon>Magnoliopsida</taxon>
        <taxon>eudicotyledons</taxon>
        <taxon>Gunneridae</taxon>
        <taxon>Pentapetalae</taxon>
        <taxon>asterids</taxon>
        <taxon>campanulids</taxon>
        <taxon>Asterales</taxon>
        <taxon>Asteraceae</taxon>
        <taxon>Asteroideae</taxon>
        <taxon>Anthemideae</taxon>
        <taxon>Artemisiinae</taxon>
        <taxon>Artemisia</taxon>
    </lineage>
</organism>
<keyword evidence="2" id="KW-1185">Reference proteome</keyword>
<dbReference type="PANTHER" id="PTHR45181:SF13">
    <property type="entry name" value="DNAJ DOMAIN, ZINC FINGER, CCHC-TYPE, TETRATRICOPEPTIDE-LIKE HELICAL DOMAIN PROTEIN-RELATED"/>
    <property type="match status" value="1"/>
</dbReference>
<dbReference type="Proteomes" id="UP000245207">
    <property type="component" value="Unassembled WGS sequence"/>
</dbReference>
<protein>
    <submittedName>
        <fullName evidence="1">DnaJ domain-containing protein</fullName>
    </submittedName>
</protein>
<sequence length="89" mass="10457">MTDVNESGEDESSDEDQKDYGVSIVNHIYMAISRRASLHEKIRDYERAFLDLKRPVSLLEKHSEKKYVKDLKVSRQHLSSLKKYMKKAL</sequence>
<dbReference type="PANTHER" id="PTHR45181">
    <property type="entry name" value="HEAT SHOCK PROTEIN DNAJ WITH TETRATRICOPEPTIDE REPEAT-CONTAINING PROTEIN"/>
    <property type="match status" value="1"/>
</dbReference>
<gene>
    <name evidence="1" type="ORF">CTI12_AA159010</name>
</gene>
<comment type="caution">
    <text evidence="1">The sequence shown here is derived from an EMBL/GenBank/DDBJ whole genome shotgun (WGS) entry which is preliminary data.</text>
</comment>
<evidence type="ECO:0000313" key="2">
    <source>
        <dbReference type="Proteomes" id="UP000245207"/>
    </source>
</evidence>
<proteinExistence type="predicted"/>